<dbReference type="AlphaFoldDB" id="A0AAD3T6R8"/>
<evidence type="ECO:0000313" key="2">
    <source>
        <dbReference type="Proteomes" id="UP001279734"/>
    </source>
</evidence>
<reference evidence="1" key="1">
    <citation type="submission" date="2023-05" db="EMBL/GenBank/DDBJ databases">
        <title>Nepenthes gracilis genome sequencing.</title>
        <authorList>
            <person name="Fukushima K."/>
        </authorList>
    </citation>
    <scope>NUCLEOTIDE SEQUENCE</scope>
    <source>
        <strain evidence="1">SING2019-196</strain>
    </source>
</reference>
<accession>A0AAD3T6R8</accession>
<dbReference type="EMBL" id="BSYO01000026">
    <property type="protein sequence ID" value="GMH23737.1"/>
    <property type="molecule type" value="Genomic_DNA"/>
</dbReference>
<protein>
    <submittedName>
        <fullName evidence="1">Uncharacterized protein</fullName>
    </submittedName>
</protein>
<proteinExistence type="predicted"/>
<gene>
    <name evidence="1" type="ORF">Nepgr_025580</name>
</gene>
<name>A0AAD3T6R8_NEPGR</name>
<evidence type="ECO:0000313" key="1">
    <source>
        <dbReference type="EMBL" id="GMH23737.1"/>
    </source>
</evidence>
<keyword evidence="2" id="KW-1185">Reference proteome</keyword>
<dbReference type="Proteomes" id="UP001279734">
    <property type="component" value="Unassembled WGS sequence"/>
</dbReference>
<sequence length="81" mass="8972">MVTKLRWEFLEFRAFRLESFPQVEGKRVRGVTSDMSVCDSELKTNKASVRVFDGPIVQIGGTFEGDGGSVASKEVVPDCED</sequence>
<organism evidence="1 2">
    <name type="scientific">Nepenthes gracilis</name>
    <name type="common">Slender pitcher plant</name>
    <dbReference type="NCBI Taxonomy" id="150966"/>
    <lineage>
        <taxon>Eukaryota</taxon>
        <taxon>Viridiplantae</taxon>
        <taxon>Streptophyta</taxon>
        <taxon>Embryophyta</taxon>
        <taxon>Tracheophyta</taxon>
        <taxon>Spermatophyta</taxon>
        <taxon>Magnoliopsida</taxon>
        <taxon>eudicotyledons</taxon>
        <taxon>Gunneridae</taxon>
        <taxon>Pentapetalae</taxon>
        <taxon>Caryophyllales</taxon>
        <taxon>Nepenthaceae</taxon>
        <taxon>Nepenthes</taxon>
    </lineage>
</organism>
<comment type="caution">
    <text evidence="1">The sequence shown here is derived from an EMBL/GenBank/DDBJ whole genome shotgun (WGS) entry which is preliminary data.</text>
</comment>